<dbReference type="Proteomes" id="UP000734823">
    <property type="component" value="Unassembled WGS sequence"/>
</dbReference>
<dbReference type="EMBL" id="JABVED010000013">
    <property type="protein sequence ID" value="MBC6449842.1"/>
    <property type="molecule type" value="Genomic_DNA"/>
</dbReference>
<keyword evidence="3" id="KW-1185">Reference proteome</keyword>
<evidence type="ECO:0000256" key="1">
    <source>
        <dbReference type="SAM" id="SignalP"/>
    </source>
</evidence>
<comment type="caution">
    <text evidence="2">The sequence shown here is derived from an EMBL/GenBank/DDBJ whole genome shotgun (WGS) entry which is preliminary data.</text>
</comment>
<accession>A0ABR7LC20</accession>
<reference evidence="2 3" key="1">
    <citation type="submission" date="2020-06" db="EMBL/GenBank/DDBJ databases">
        <title>Actinokineospora xiongansis sp. nov., isolated from soil of Baiyangdian.</title>
        <authorList>
            <person name="Zhang X."/>
        </authorList>
    </citation>
    <scope>NUCLEOTIDE SEQUENCE [LARGE SCALE GENOMIC DNA]</scope>
    <source>
        <strain evidence="2 3">HBU206404</strain>
    </source>
</reference>
<gene>
    <name evidence="2" type="ORF">GPZ80_22025</name>
</gene>
<keyword evidence="1" id="KW-0732">Signal</keyword>
<proteinExistence type="predicted"/>
<dbReference type="RefSeq" id="WP_187222896.1">
    <property type="nucleotide sequence ID" value="NZ_JABVED010000013.1"/>
</dbReference>
<sequence length="51" mass="5453">MRIRRSVAAFMLLAASALGALVIAGTANADDPEMTHNQVEMTHNGTDMTHN</sequence>
<organism evidence="2 3">
    <name type="scientific">Actinokineospora xionganensis</name>
    <dbReference type="NCBI Taxonomy" id="2684470"/>
    <lineage>
        <taxon>Bacteria</taxon>
        <taxon>Bacillati</taxon>
        <taxon>Actinomycetota</taxon>
        <taxon>Actinomycetes</taxon>
        <taxon>Pseudonocardiales</taxon>
        <taxon>Pseudonocardiaceae</taxon>
        <taxon>Actinokineospora</taxon>
    </lineage>
</organism>
<evidence type="ECO:0000313" key="3">
    <source>
        <dbReference type="Proteomes" id="UP000734823"/>
    </source>
</evidence>
<feature type="chain" id="PRO_5045753993" evidence="1">
    <location>
        <begin position="30"/>
        <end position="51"/>
    </location>
</feature>
<feature type="signal peptide" evidence="1">
    <location>
        <begin position="1"/>
        <end position="29"/>
    </location>
</feature>
<name>A0ABR7LC20_9PSEU</name>
<evidence type="ECO:0000313" key="2">
    <source>
        <dbReference type="EMBL" id="MBC6449842.1"/>
    </source>
</evidence>
<protein>
    <submittedName>
        <fullName evidence="2">Uncharacterized protein</fullName>
    </submittedName>
</protein>